<keyword evidence="3 5" id="KW-0687">Ribonucleoprotein</keyword>
<reference evidence="8 9" key="1">
    <citation type="submission" date="2007-05" db="EMBL/GenBank/DDBJ databases">
        <title>Complete sequence of Thermosipho melanesiensis BI429.</title>
        <authorList>
            <consortium name="US DOE Joint Genome Institute"/>
            <person name="Copeland A."/>
            <person name="Lucas S."/>
            <person name="Lapidus A."/>
            <person name="Barry K."/>
            <person name="Glavina del Rio T."/>
            <person name="Dalin E."/>
            <person name="Tice H."/>
            <person name="Pitluck S."/>
            <person name="Chertkov O."/>
            <person name="Brettin T."/>
            <person name="Bruce D."/>
            <person name="Detter J.C."/>
            <person name="Han C."/>
            <person name="Schmutz J."/>
            <person name="Larimer F."/>
            <person name="Land M."/>
            <person name="Hauser L."/>
            <person name="Kyrpides N."/>
            <person name="Mikhailova N."/>
            <person name="Nelson K."/>
            <person name="Gogarten J.P."/>
            <person name="Noll K."/>
            <person name="Richardson P."/>
        </authorList>
    </citation>
    <scope>NUCLEOTIDE SEQUENCE [LARGE SCALE GENOMIC DNA]</scope>
    <source>
        <strain evidence="9">DSM 12029 / CIP 104789 / BI429</strain>
    </source>
</reference>
<dbReference type="InterPro" id="IPR005822">
    <property type="entry name" value="Ribosomal_uL13"/>
</dbReference>
<dbReference type="GO" id="GO:0003729">
    <property type="term" value="F:mRNA binding"/>
    <property type="evidence" value="ECO:0007669"/>
    <property type="project" value="UniProtKB-ARBA"/>
</dbReference>
<dbReference type="eggNOG" id="COG0102">
    <property type="taxonomic scope" value="Bacteria"/>
</dbReference>
<reference evidence="8 9" key="2">
    <citation type="journal article" date="2009" name="Proc. Natl. Acad. Sci. U.S.A.">
        <title>On the chimeric nature, thermophilic origin, and phylogenetic placement of the Thermotogales.</title>
        <authorList>
            <person name="Zhaxybayeva O."/>
            <person name="Swithers K.S."/>
            <person name="Lapierre P."/>
            <person name="Fournier G.P."/>
            <person name="Bickhart D.M."/>
            <person name="DeBoy R.T."/>
            <person name="Nelson K.E."/>
            <person name="Nesbo C.L."/>
            <person name="Doolittle W.F."/>
            <person name="Gogarten J.P."/>
            <person name="Noll K.M."/>
        </authorList>
    </citation>
    <scope>NUCLEOTIDE SEQUENCE [LARGE SCALE GENOMIC DNA]</scope>
    <source>
        <strain evidence="9">DSM 12029 / CIP 104789 / BI429</strain>
    </source>
</reference>
<dbReference type="AlphaFoldDB" id="A6LLU2"/>
<dbReference type="HAMAP" id="MF_01366">
    <property type="entry name" value="Ribosomal_uL13"/>
    <property type="match status" value="1"/>
</dbReference>
<dbReference type="GO" id="GO:0017148">
    <property type="term" value="P:negative regulation of translation"/>
    <property type="evidence" value="ECO:0007669"/>
    <property type="project" value="TreeGrafter"/>
</dbReference>
<dbReference type="KEGG" id="tme:Tmel_1032"/>
<comment type="subunit">
    <text evidence="5">Part of the 50S ribosomal subunit.</text>
</comment>
<keyword evidence="2 5" id="KW-0689">Ribosomal protein</keyword>
<dbReference type="CDD" id="cd00392">
    <property type="entry name" value="Ribosomal_L13"/>
    <property type="match status" value="1"/>
</dbReference>
<organism evidence="8 9">
    <name type="scientific">Thermosipho melanesiensis (strain DSM 12029 / CIP 104789 / BI429)</name>
    <dbReference type="NCBI Taxonomy" id="391009"/>
    <lineage>
        <taxon>Bacteria</taxon>
        <taxon>Thermotogati</taxon>
        <taxon>Thermotogota</taxon>
        <taxon>Thermotogae</taxon>
        <taxon>Thermotogales</taxon>
        <taxon>Fervidobacteriaceae</taxon>
        <taxon>Thermosipho</taxon>
    </lineage>
</organism>
<dbReference type="PIRSF" id="PIRSF002181">
    <property type="entry name" value="Ribosomal_L13"/>
    <property type="match status" value="1"/>
</dbReference>
<dbReference type="STRING" id="391009.Tmel_1032"/>
<protein>
    <recommendedName>
        <fullName evidence="4 5">Large ribosomal subunit protein uL13</fullName>
    </recommendedName>
</protein>
<dbReference type="InterPro" id="IPR005823">
    <property type="entry name" value="Ribosomal_uL13_bac-type"/>
</dbReference>
<evidence type="ECO:0000256" key="2">
    <source>
        <dbReference type="ARBA" id="ARBA00022980"/>
    </source>
</evidence>
<dbReference type="InterPro" id="IPR036899">
    <property type="entry name" value="Ribosomal_uL13_sf"/>
</dbReference>
<dbReference type="Proteomes" id="UP000001110">
    <property type="component" value="Chromosome"/>
</dbReference>
<evidence type="ECO:0000256" key="5">
    <source>
        <dbReference type="HAMAP-Rule" id="MF_01366"/>
    </source>
</evidence>
<dbReference type="NCBIfam" id="TIGR01066">
    <property type="entry name" value="rplM_bact"/>
    <property type="match status" value="1"/>
</dbReference>
<dbReference type="EMBL" id="CP000716">
    <property type="protein sequence ID" value="ABR30893.1"/>
    <property type="molecule type" value="Genomic_DNA"/>
</dbReference>
<dbReference type="GO" id="GO:0003735">
    <property type="term" value="F:structural constituent of ribosome"/>
    <property type="evidence" value="ECO:0007669"/>
    <property type="project" value="InterPro"/>
</dbReference>
<dbReference type="InterPro" id="IPR023563">
    <property type="entry name" value="Ribosomal_uL13_CS"/>
</dbReference>
<dbReference type="GO" id="GO:0022625">
    <property type="term" value="C:cytosolic large ribosomal subunit"/>
    <property type="evidence" value="ECO:0007669"/>
    <property type="project" value="TreeGrafter"/>
</dbReference>
<dbReference type="FunFam" id="3.90.1180.10:FF:000001">
    <property type="entry name" value="50S ribosomal protein L13"/>
    <property type="match status" value="1"/>
</dbReference>
<comment type="similarity">
    <text evidence="1 5 6">Belongs to the universal ribosomal protein uL13 family.</text>
</comment>
<evidence type="ECO:0000256" key="3">
    <source>
        <dbReference type="ARBA" id="ARBA00023274"/>
    </source>
</evidence>
<dbReference type="PANTHER" id="PTHR11545:SF2">
    <property type="entry name" value="LARGE RIBOSOMAL SUBUNIT PROTEIN UL13M"/>
    <property type="match status" value="1"/>
</dbReference>
<dbReference type="Gene3D" id="3.90.1180.10">
    <property type="entry name" value="Ribosomal protein L13"/>
    <property type="match status" value="1"/>
</dbReference>
<sequence>MNLMKGKYKEGGITMARPLPIQKTTLLKKEEVQRDWYLVDAEGQTLGRLATRIATVLMGKNKPNWTPHVDCGNFVVVINADKINLTGKKWTQKIYYRHSGYPGGIKEFSAKQLLQRNPEKLIQLAVKRMLPKTILGRRALKRLKIYAGSEHPHQAQKPVELSF</sequence>
<evidence type="ECO:0000313" key="9">
    <source>
        <dbReference type="Proteomes" id="UP000001110"/>
    </source>
</evidence>
<evidence type="ECO:0000256" key="1">
    <source>
        <dbReference type="ARBA" id="ARBA00006227"/>
    </source>
</evidence>
<gene>
    <name evidence="5 7" type="primary">rplM</name>
    <name evidence="8" type="ordered locus">Tmel_1032</name>
</gene>
<dbReference type="PANTHER" id="PTHR11545">
    <property type="entry name" value="RIBOSOMAL PROTEIN L13"/>
    <property type="match status" value="1"/>
</dbReference>
<evidence type="ECO:0000313" key="8">
    <source>
        <dbReference type="EMBL" id="ABR30893.1"/>
    </source>
</evidence>
<dbReference type="Pfam" id="PF00572">
    <property type="entry name" value="Ribosomal_L13"/>
    <property type="match status" value="1"/>
</dbReference>
<dbReference type="SUPFAM" id="SSF52161">
    <property type="entry name" value="Ribosomal protein L13"/>
    <property type="match status" value="1"/>
</dbReference>
<name>A6LLU2_THEM4</name>
<dbReference type="HOGENOM" id="CLU_082184_2_2_0"/>
<accession>A6LLU2</accession>
<evidence type="ECO:0000256" key="6">
    <source>
        <dbReference type="RuleBase" id="RU003877"/>
    </source>
</evidence>
<evidence type="ECO:0000256" key="7">
    <source>
        <dbReference type="RuleBase" id="RU003878"/>
    </source>
</evidence>
<dbReference type="GO" id="GO:0006412">
    <property type="term" value="P:translation"/>
    <property type="evidence" value="ECO:0007669"/>
    <property type="project" value="UniProtKB-UniRule"/>
</dbReference>
<proteinExistence type="inferred from homology"/>
<dbReference type="PROSITE" id="PS00783">
    <property type="entry name" value="RIBOSOMAL_L13"/>
    <property type="match status" value="1"/>
</dbReference>
<comment type="function">
    <text evidence="5 7">This protein is one of the early assembly proteins of the 50S ribosomal subunit, although it is not seen to bind rRNA by itself. It is important during the early stages of 50S assembly.</text>
</comment>
<evidence type="ECO:0000256" key="4">
    <source>
        <dbReference type="ARBA" id="ARBA00035201"/>
    </source>
</evidence>